<accession>A0AAW9K5M5</accession>
<comment type="caution">
    <text evidence="1">The sequence shown here is derived from an EMBL/GenBank/DDBJ whole genome shotgun (WGS) entry which is preliminary data.</text>
</comment>
<name>A0AAW9K5M5_CLOPF</name>
<gene>
    <name evidence="1" type="ORF">GNF83_13260</name>
</gene>
<evidence type="ECO:0000313" key="2">
    <source>
        <dbReference type="Proteomes" id="UP001288944"/>
    </source>
</evidence>
<organism evidence="1 2">
    <name type="scientific">Clostridium perfringens</name>
    <dbReference type="NCBI Taxonomy" id="1502"/>
    <lineage>
        <taxon>Bacteria</taxon>
        <taxon>Bacillati</taxon>
        <taxon>Bacillota</taxon>
        <taxon>Clostridia</taxon>
        <taxon>Eubacteriales</taxon>
        <taxon>Clostridiaceae</taxon>
        <taxon>Clostridium</taxon>
    </lineage>
</organism>
<reference evidence="1" key="1">
    <citation type="submission" date="2019-11" db="EMBL/GenBank/DDBJ databases">
        <title>Characterization of Clostridium perfringens isolates from swine manure treated agricultural soils.</title>
        <authorList>
            <person name="Wushke S.T."/>
        </authorList>
    </citation>
    <scope>NUCLEOTIDE SEQUENCE</scope>
    <source>
        <strain evidence="1">X62</strain>
    </source>
</reference>
<keyword evidence="1" id="KW-0238">DNA-binding</keyword>
<dbReference type="GO" id="GO:0003677">
    <property type="term" value="F:DNA binding"/>
    <property type="evidence" value="ECO:0007669"/>
    <property type="project" value="UniProtKB-KW"/>
</dbReference>
<dbReference type="Proteomes" id="UP001288944">
    <property type="component" value="Unassembled WGS sequence"/>
</dbReference>
<dbReference type="EMBL" id="WNUR01000047">
    <property type="protein sequence ID" value="MDZ7542200.1"/>
    <property type="molecule type" value="Genomic_DNA"/>
</dbReference>
<proteinExistence type="predicted"/>
<protein>
    <submittedName>
        <fullName evidence="1">DNA-binding response regulator</fullName>
    </submittedName>
</protein>
<sequence length="357" mass="42874">MKSGTRNNLFCINSIGVDVDYKNKKEFQRLDPKQIIELLEMDFFEQRIPTPNLIEYGNQIRLIYTVEPCYIPKHRDNVLVLARRVSEVFAKELKDYGAERQNLESYFRPPKSINSKNNAEVKFLAYDNSIRYTLNELQELWLDELPVWHKRRRGRTKDKRKVVKLHNVYVLNCNRLRDLEKIQDYLNSINETNLRARLCFLYRNFYLIKQKYQNGLLIEEDFKNAEKEMLKFNNNFNEPFRNHVIEVNTRSVNHTQYLYKNETLLNFLELTWELCEELGLESIYKPKSKEQRNKDYYNKKLKSQSKLSKKEEVIQRRAKIKDLLAEGLTQKDIYTLLNISKRTCINDVKHLKEQGLI</sequence>
<dbReference type="AlphaFoldDB" id="A0AAW9K5M5"/>
<evidence type="ECO:0000313" key="1">
    <source>
        <dbReference type="EMBL" id="MDZ7542200.1"/>
    </source>
</evidence>